<dbReference type="EMBL" id="CDQK01000003">
    <property type="protein sequence ID" value="CEP22424.1"/>
    <property type="molecule type" value="Genomic_DNA"/>
</dbReference>
<feature type="transmembrane region" description="Helical" evidence="5">
    <location>
        <begin position="379"/>
        <end position="397"/>
    </location>
</feature>
<evidence type="ECO:0000313" key="8">
    <source>
        <dbReference type="Proteomes" id="UP000038830"/>
    </source>
</evidence>
<evidence type="ECO:0000256" key="1">
    <source>
        <dbReference type="ARBA" id="ARBA00004141"/>
    </source>
</evidence>
<sequence>MQKLNSVLKLNSSQTDIHRRTSQLPDISDGTLDGSPLLPSSNNEDVLMEGNGGSEEDDTKLSSNTKVAFITETTVQIIICILAWYIFSLSISLYNKWMFDKSQLDFPFPILVTAFHQLLLSILSFAAVTLKPSLKPTAATENRQGVTFYLTHVLPCSLAAAGDIGAGNVSFRYITLSTYTMVKSSSIAFVLLFGVIAKLEKFSINLLGIVLLMSVGVMLMADTDKPDEESDNGDQSTFMLGFFLVLLSACMSGVRWVFTQLLLLKNHDSKVALDGSKKVKNPIYTIYQLSPPMAVVLFIVGSGVEGLGKFLSDDIWAEKGVFKSICLLLFPGLLVFFMTIFEFAILQRAQVVTLSIAGIFKELLTIVASTFIFDDRLTFINLIGLSITLLDIVWYNVHRYNEKKHELERQKSLERDVEFELENV</sequence>
<feature type="transmembrane region" description="Helical" evidence="5">
    <location>
        <begin position="67"/>
        <end position="87"/>
    </location>
</feature>
<evidence type="ECO:0000256" key="5">
    <source>
        <dbReference type="SAM" id="Phobius"/>
    </source>
</evidence>
<dbReference type="Pfam" id="PF03151">
    <property type="entry name" value="TPT"/>
    <property type="match status" value="1"/>
</dbReference>
<evidence type="ECO:0000256" key="2">
    <source>
        <dbReference type="ARBA" id="ARBA00022692"/>
    </source>
</evidence>
<keyword evidence="4 5" id="KW-0472">Membrane</keyword>
<dbReference type="InterPro" id="IPR004853">
    <property type="entry name" value="Sugar_P_trans_dom"/>
</dbReference>
<feature type="transmembrane region" description="Helical" evidence="5">
    <location>
        <begin position="241"/>
        <end position="264"/>
    </location>
</feature>
<protein>
    <submittedName>
        <fullName evidence="7">YMD8 protein</fullName>
    </submittedName>
</protein>
<dbReference type="AlphaFoldDB" id="A0A0H5CCS4"/>
<proteinExistence type="predicted"/>
<feature type="transmembrane region" description="Helical" evidence="5">
    <location>
        <begin position="321"/>
        <end position="344"/>
    </location>
</feature>
<feature type="transmembrane region" description="Helical" evidence="5">
    <location>
        <begin position="202"/>
        <end position="221"/>
    </location>
</feature>
<dbReference type="InterPro" id="IPR050186">
    <property type="entry name" value="TPT_transporter"/>
</dbReference>
<evidence type="ECO:0000259" key="6">
    <source>
        <dbReference type="Pfam" id="PF03151"/>
    </source>
</evidence>
<keyword evidence="3 5" id="KW-1133">Transmembrane helix</keyword>
<gene>
    <name evidence="7" type="primary">YMD8</name>
    <name evidence="7" type="ORF">BN1211_2784</name>
</gene>
<evidence type="ECO:0000313" key="7">
    <source>
        <dbReference type="EMBL" id="CEP22424.1"/>
    </source>
</evidence>
<dbReference type="PANTHER" id="PTHR11132">
    <property type="entry name" value="SOLUTE CARRIER FAMILY 35"/>
    <property type="match status" value="1"/>
</dbReference>
<feature type="transmembrane region" description="Helical" evidence="5">
    <location>
        <begin position="351"/>
        <end position="373"/>
    </location>
</feature>
<feature type="transmembrane region" description="Helical" evidence="5">
    <location>
        <begin position="284"/>
        <end position="301"/>
    </location>
</feature>
<evidence type="ECO:0000256" key="3">
    <source>
        <dbReference type="ARBA" id="ARBA00022989"/>
    </source>
</evidence>
<dbReference type="GO" id="GO:0016020">
    <property type="term" value="C:membrane"/>
    <property type="evidence" value="ECO:0007669"/>
    <property type="project" value="UniProtKB-SubCell"/>
</dbReference>
<comment type="subcellular location">
    <subcellularLocation>
        <location evidence="1">Membrane</location>
        <topology evidence="1">Multi-pass membrane protein</topology>
    </subcellularLocation>
</comment>
<organism evidence="7 8">
    <name type="scientific">Cyberlindnera jadinii (strain ATCC 18201 / CBS 1600 / BCRC 20928 / JCM 3617 / NBRC 0987 / NRRL Y-1542)</name>
    <name type="common">Torula yeast</name>
    <name type="synonym">Candida utilis</name>
    <dbReference type="NCBI Taxonomy" id="983966"/>
    <lineage>
        <taxon>Eukaryota</taxon>
        <taxon>Fungi</taxon>
        <taxon>Dikarya</taxon>
        <taxon>Ascomycota</taxon>
        <taxon>Saccharomycotina</taxon>
        <taxon>Saccharomycetes</taxon>
        <taxon>Phaffomycetales</taxon>
        <taxon>Phaffomycetaceae</taxon>
        <taxon>Cyberlindnera</taxon>
    </lineage>
</organism>
<dbReference type="Proteomes" id="UP000038830">
    <property type="component" value="Unassembled WGS sequence"/>
</dbReference>
<evidence type="ECO:0000256" key="4">
    <source>
        <dbReference type="ARBA" id="ARBA00023136"/>
    </source>
</evidence>
<reference evidence="8" key="1">
    <citation type="journal article" date="2015" name="J. Biotechnol.">
        <title>The structure of the Cyberlindnera jadinii genome and its relation to Candida utilis analyzed by the occurrence of single nucleotide polymorphisms.</title>
        <authorList>
            <person name="Rupp O."/>
            <person name="Brinkrolf K."/>
            <person name="Buerth C."/>
            <person name="Kunigo M."/>
            <person name="Schneider J."/>
            <person name="Jaenicke S."/>
            <person name="Goesmann A."/>
            <person name="Puehler A."/>
            <person name="Jaeger K.-E."/>
            <person name="Ernst J.F."/>
        </authorList>
    </citation>
    <scope>NUCLEOTIDE SEQUENCE [LARGE SCALE GENOMIC DNA]</scope>
    <source>
        <strain evidence="8">ATCC 18201 / CBS 1600 / BCRC 20928 / JCM 3617 / NBRC 0987 / NRRL Y-1542</strain>
    </source>
</reference>
<keyword evidence="2 5" id="KW-0812">Transmembrane</keyword>
<accession>A0A0H5CCS4</accession>
<name>A0A0H5CCS4_CYBJN</name>
<feature type="transmembrane region" description="Helical" evidence="5">
    <location>
        <begin position="107"/>
        <end position="128"/>
    </location>
</feature>
<feature type="domain" description="Sugar phosphate transporter" evidence="6">
    <location>
        <begin position="76"/>
        <end position="396"/>
    </location>
</feature>
<feature type="transmembrane region" description="Helical" evidence="5">
    <location>
        <begin position="173"/>
        <end position="195"/>
    </location>
</feature>